<sequence>MIQRICATALLTVKEGIRQRILYGALLFALGVCCFAVLLSGLFMRDLSKIILDFCLASVTLGGLLIPFFLAINLLSKDIEHKTIFTILSRPVSRAEYILGKYCGLLVLAALVMVLLTGATFAAVWLGRLLYGARFFASFSPGAVLVGVLGSWLGVALLTALVVLWCTLTTSSFLATLLTIATYLIGQSIDDVTRFLAADIPGVEISPVTRGVVTAARYVFPNLAAFDMKMQAAHGIVMAPLELLTLVGYGTTYTAAVLALAVLVFKRRDIV</sequence>
<organism evidence="2 3">
    <name type="scientific">Desulfolithobacter dissulfuricans</name>
    <dbReference type="NCBI Taxonomy" id="2795293"/>
    <lineage>
        <taxon>Bacteria</taxon>
        <taxon>Pseudomonadati</taxon>
        <taxon>Thermodesulfobacteriota</taxon>
        <taxon>Desulfobulbia</taxon>
        <taxon>Desulfobulbales</taxon>
        <taxon>Desulfobulbaceae</taxon>
        <taxon>Desulfolithobacter</taxon>
    </lineage>
</organism>
<feature type="transmembrane region" description="Helical" evidence="1">
    <location>
        <begin position="50"/>
        <end position="76"/>
    </location>
</feature>
<dbReference type="Proteomes" id="UP001063350">
    <property type="component" value="Chromosome"/>
</dbReference>
<dbReference type="Pfam" id="PF13346">
    <property type="entry name" value="ABC2_membrane_5"/>
    <property type="match status" value="1"/>
</dbReference>
<keyword evidence="1" id="KW-1133">Transmembrane helix</keyword>
<feature type="transmembrane region" description="Helical" evidence="1">
    <location>
        <begin position="131"/>
        <end position="155"/>
    </location>
</feature>
<feature type="transmembrane region" description="Helical" evidence="1">
    <location>
        <begin position="21"/>
        <end position="44"/>
    </location>
</feature>
<reference evidence="2" key="1">
    <citation type="submission" date="2020-12" db="EMBL/GenBank/DDBJ databases">
        <title>Desulfobium dissulfuricans gen. nov., sp. nov., a novel mesophilic, sulfate-reducing bacterium isolated from a deep-sea hydrothermal vent.</title>
        <authorList>
            <person name="Hashimoto Y."/>
            <person name="Tame A."/>
            <person name="Sawayama S."/>
            <person name="Miyazaki J."/>
            <person name="Takai K."/>
            <person name="Nakagawa S."/>
        </authorList>
    </citation>
    <scope>NUCLEOTIDE SEQUENCE</scope>
    <source>
        <strain evidence="2">GF1</strain>
    </source>
</reference>
<gene>
    <name evidence="2" type="primary">xapB</name>
    <name evidence="2" type="ORF">GF1_20090</name>
</gene>
<evidence type="ECO:0000313" key="3">
    <source>
        <dbReference type="Proteomes" id="UP001063350"/>
    </source>
</evidence>
<accession>A0A915U1E2</accession>
<feature type="transmembrane region" description="Helical" evidence="1">
    <location>
        <begin position="162"/>
        <end position="185"/>
    </location>
</feature>
<keyword evidence="1" id="KW-0472">Membrane</keyword>
<proteinExistence type="predicted"/>
<keyword evidence="3" id="KW-1185">Reference proteome</keyword>
<evidence type="ECO:0000313" key="2">
    <source>
        <dbReference type="EMBL" id="BCO09633.1"/>
    </source>
</evidence>
<dbReference type="InterPro" id="IPR025699">
    <property type="entry name" value="ABC2_memb-like"/>
</dbReference>
<feature type="transmembrane region" description="Helical" evidence="1">
    <location>
        <begin position="97"/>
        <end position="125"/>
    </location>
</feature>
<keyword evidence="1" id="KW-0812">Transmembrane</keyword>
<dbReference type="AlphaFoldDB" id="A0A915U1E2"/>
<dbReference type="PANTHER" id="PTHR43471:SF10">
    <property type="entry name" value="SLL1107 PROTEIN"/>
    <property type="match status" value="1"/>
</dbReference>
<name>A0A915U1E2_9BACT</name>
<dbReference type="PANTHER" id="PTHR43471">
    <property type="entry name" value="ABC TRANSPORTER PERMEASE"/>
    <property type="match status" value="1"/>
</dbReference>
<dbReference type="EMBL" id="AP024233">
    <property type="protein sequence ID" value="BCO09633.1"/>
    <property type="molecule type" value="Genomic_DNA"/>
</dbReference>
<feature type="transmembrane region" description="Helical" evidence="1">
    <location>
        <begin position="246"/>
        <end position="265"/>
    </location>
</feature>
<dbReference type="KEGG" id="ddu:GF1_20090"/>
<evidence type="ECO:0000256" key="1">
    <source>
        <dbReference type="SAM" id="Phobius"/>
    </source>
</evidence>
<dbReference type="RefSeq" id="WP_267926381.1">
    <property type="nucleotide sequence ID" value="NZ_AP024233.1"/>
</dbReference>
<protein>
    <submittedName>
        <fullName evidence="2">Membrane protein</fullName>
    </submittedName>
</protein>